<dbReference type="Proteomes" id="UP000187425">
    <property type="component" value="Unassembled WGS sequence"/>
</dbReference>
<proteinExistence type="predicted"/>
<dbReference type="PANTHER" id="PTHR33886:SF8">
    <property type="entry name" value="UNSATURATED RHAMNOGALACTURONAN HYDROLASE (EUROFUNG)"/>
    <property type="match status" value="1"/>
</dbReference>
<dbReference type="AlphaFoldDB" id="A0A1R0ZMK9"/>
<dbReference type="OrthoDB" id="9812931at2"/>
<dbReference type="EMBL" id="MPTW01000002">
    <property type="protein sequence ID" value="OME73365.1"/>
    <property type="molecule type" value="Genomic_DNA"/>
</dbReference>
<reference evidence="2 3" key="1">
    <citation type="submission" date="2016-11" db="EMBL/GenBank/DDBJ databases">
        <title>Paenibacillus species isolates.</title>
        <authorList>
            <person name="Beno S.M."/>
        </authorList>
    </citation>
    <scope>NUCLEOTIDE SEQUENCE [LARGE SCALE GENOMIC DNA]</scope>
    <source>
        <strain evidence="2 3">FSL H7-0443</strain>
    </source>
</reference>
<dbReference type="GO" id="GO:0005975">
    <property type="term" value="P:carbohydrate metabolic process"/>
    <property type="evidence" value="ECO:0007669"/>
    <property type="project" value="InterPro"/>
</dbReference>
<dbReference type="SUPFAM" id="SSF48208">
    <property type="entry name" value="Six-hairpin glycosidases"/>
    <property type="match status" value="1"/>
</dbReference>
<dbReference type="InterPro" id="IPR052043">
    <property type="entry name" value="PolySaccharide_Degr_Enz"/>
</dbReference>
<sequence length="352" mass="39437">MLGKDELAELADRVYHRMIDKTTNDWGMGIDSWDWVPGVGVISILAYGKLMNNHEAIEYLLQWTARNKQLSEQVNVINSMAPYAIFPDLYRLGGEHWYLDTALNVGDWMLTEAPRTREGTFEHTVTENVQFSEQVWADSLFMTVLFLARLAKLTGDHKYAIEAEFQLLSHLRVLQDPSTGVLFHGWNCEEKNHMSSARWTRANAWVILAIPWIAEEIGTTTPFSDEIVERYQRLAAGLRHFQGVSGMWSTVMDQSEFYKETSGSAGIAAGWLAGMRLGWLDDSYKKAINLALHGVIDRIDPDGTVQGVSGGTPVMPSIAAYDEIPCIPTLYGQGLTLILLSLAHADCGKFYA</sequence>
<dbReference type="RefSeq" id="WP_076283711.1">
    <property type="nucleotide sequence ID" value="NZ_MPTW01000002.1"/>
</dbReference>
<dbReference type="InterPro" id="IPR012341">
    <property type="entry name" value="6hp_glycosidase-like_sf"/>
</dbReference>
<dbReference type="InterPro" id="IPR010905">
    <property type="entry name" value="Glyco_hydro_88"/>
</dbReference>
<evidence type="ECO:0000256" key="1">
    <source>
        <dbReference type="ARBA" id="ARBA00022801"/>
    </source>
</evidence>
<protein>
    <submittedName>
        <fullName evidence="2">Glycosyl hydrolase</fullName>
    </submittedName>
</protein>
<evidence type="ECO:0000313" key="2">
    <source>
        <dbReference type="EMBL" id="OME73365.1"/>
    </source>
</evidence>
<name>A0A1R0ZMK9_9BACL</name>
<organism evidence="2 3">
    <name type="scientific">Paenibacillus odorifer</name>
    <dbReference type="NCBI Taxonomy" id="189426"/>
    <lineage>
        <taxon>Bacteria</taxon>
        <taxon>Bacillati</taxon>
        <taxon>Bacillota</taxon>
        <taxon>Bacilli</taxon>
        <taxon>Bacillales</taxon>
        <taxon>Paenibacillaceae</taxon>
        <taxon>Paenibacillus</taxon>
    </lineage>
</organism>
<accession>A0A1R0ZMK9</accession>
<gene>
    <name evidence="2" type="ORF">BSK65_06190</name>
</gene>
<dbReference type="PANTHER" id="PTHR33886">
    <property type="entry name" value="UNSATURATED RHAMNOGALACTURONAN HYDROLASE (EUROFUNG)"/>
    <property type="match status" value="1"/>
</dbReference>
<dbReference type="InterPro" id="IPR008928">
    <property type="entry name" value="6-hairpin_glycosidase_sf"/>
</dbReference>
<evidence type="ECO:0000313" key="3">
    <source>
        <dbReference type="Proteomes" id="UP000187425"/>
    </source>
</evidence>
<keyword evidence="1 2" id="KW-0378">Hydrolase</keyword>
<dbReference type="Pfam" id="PF07470">
    <property type="entry name" value="Glyco_hydro_88"/>
    <property type="match status" value="1"/>
</dbReference>
<comment type="caution">
    <text evidence="2">The sequence shown here is derived from an EMBL/GenBank/DDBJ whole genome shotgun (WGS) entry which is preliminary data.</text>
</comment>
<dbReference type="Gene3D" id="1.50.10.10">
    <property type="match status" value="1"/>
</dbReference>
<dbReference type="GO" id="GO:0016787">
    <property type="term" value="F:hydrolase activity"/>
    <property type="evidence" value="ECO:0007669"/>
    <property type="project" value="UniProtKB-KW"/>
</dbReference>